<organism evidence="2 3">
    <name type="scientific">Panagrolaimus davidi</name>
    <dbReference type="NCBI Taxonomy" id="227884"/>
    <lineage>
        <taxon>Eukaryota</taxon>
        <taxon>Metazoa</taxon>
        <taxon>Ecdysozoa</taxon>
        <taxon>Nematoda</taxon>
        <taxon>Chromadorea</taxon>
        <taxon>Rhabditida</taxon>
        <taxon>Tylenchina</taxon>
        <taxon>Panagrolaimomorpha</taxon>
        <taxon>Panagrolaimoidea</taxon>
        <taxon>Panagrolaimidae</taxon>
        <taxon>Panagrolaimus</taxon>
    </lineage>
</organism>
<dbReference type="WBParaSite" id="PDA_v2.g15892.t1">
    <property type="protein sequence ID" value="PDA_v2.g15892.t1"/>
    <property type="gene ID" value="PDA_v2.g15892"/>
</dbReference>
<evidence type="ECO:0000256" key="1">
    <source>
        <dbReference type="SAM" id="MobiDB-lite"/>
    </source>
</evidence>
<dbReference type="Proteomes" id="UP000887578">
    <property type="component" value="Unplaced"/>
</dbReference>
<feature type="compositionally biased region" description="Polar residues" evidence="1">
    <location>
        <begin position="75"/>
        <end position="86"/>
    </location>
</feature>
<evidence type="ECO:0000313" key="3">
    <source>
        <dbReference type="WBParaSite" id="PDA_v2.g15892.t1"/>
    </source>
</evidence>
<sequence length="208" mass="24010">MEKTRQKLASLAPSPTLQQGFIPMGNYDCFNYQPQSPPVSLPQVSHQPMNLQPVNFQRSMHPSQYRQERPPPVKKQQSLRQQSSANDGAAAVPQPLTTHPQARRTAAFREEDFVRYAELRQANVYFFFKSGQQVLIIYDNLEVFLRQNAADNLILLRRHSKALTTLTEKAAWITFLKDTDDIDNRKLFQVVCKSTLTISIFLKIFVWE</sequence>
<reference evidence="3" key="1">
    <citation type="submission" date="2022-11" db="UniProtKB">
        <authorList>
            <consortium name="WormBaseParasite"/>
        </authorList>
    </citation>
    <scope>IDENTIFICATION</scope>
</reference>
<feature type="region of interest" description="Disordered" evidence="1">
    <location>
        <begin position="61"/>
        <end position="103"/>
    </location>
</feature>
<accession>A0A914PCI6</accession>
<proteinExistence type="predicted"/>
<name>A0A914PCI6_9BILA</name>
<evidence type="ECO:0000313" key="2">
    <source>
        <dbReference type="Proteomes" id="UP000887578"/>
    </source>
</evidence>
<protein>
    <submittedName>
        <fullName evidence="3">Uncharacterized protein</fullName>
    </submittedName>
</protein>
<dbReference type="AlphaFoldDB" id="A0A914PCI6"/>
<keyword evidence="2" id="KW-1185">Reference proteome</keyword>